<proteinExistence type="predicted"/>
<evidence type="ECO:0000313" key="3">
    <source>
        <dbReference type="Proteomes" id="UP000682134"/>
    </source>
</evidence>
<organism evidence="2 3">
    <name type="scientific">Gottfriedia endophytica</name>
    <dbReference type="NCBI Taxonomy" id="2820819"/>
    <lineage>
        <taxon>Bacteria</taxon>
        <taxon>Bacillati</taxon>
        <taxon>Bacillota</taxon>
        <taxon>Bacilli</taxon>
        <taxon>Bacillales</taxon>
        <taxon>Bacillaceae</taxon>
        <taxon>Gottfriedia</taxon>
    </lineage>
</organism>
<protein>
    <submittedName>
        <fullName evidence="2">DinB family protein</fullName>
    </submittedName>
</protein>
<name>A0A940NH22_9BACI</name>
<keyword evidence="3" id="KW-1185">Reference proteome</keyword>
<dbReference type="InterPro" id="IPR024775">
    <property type="entry name" value="DinB-like"/>
</dbReference>
<gene>
    <name evidence="2" type="ORF">J5Y03_08735</name>
</gene>
<comment type="caution">
    <text evidence="2">The sequence shown here is derived from an EMBL/GenBank/DDBJ whole genome shotgun (WGS) entry which is preliminary data.</text>
</comment>
<dbReference type="Proteomes" id="UP000682134">
    <property type="component" value="Unassembled WGS sequence"/>
</dbReference>
<reference evidence="2" key="1">
    <citation type="submission" date="2021-04" db="EMBL/GenBank/DDBJ databases">
        <title>Genome seq and assembly of Bacillus sp.</title>
        <authorList>
            <person name="Chhetri G."/>
        </authorList>
    </citation>
    <scope>NUCLEOTIDE SEQUENCE</scope>
    <source>
        <strain evidence="2">RG28</strain>
    </source>
</reference>
<dbReference type="SUPFAM" id="SSF109854">
    <property type="entry name" value="DinB/YfiT-like putative metalloenzymes"/>
    <property type="match status" value="1"/>
</dbReference>
<accession>A0A940NH22</accession>
<feature type="domain" description="DinB-like" evidence="1">
    <location>
        <begin position="10"/>
        <end position="159"/>
    </location>
</feature>
<dbReference type="EMBL" id="JAGIYQ010000005">
    <property type="protein sequence ID" value="MBP0725274.1"/>
    <property type="molecule type" value="Genomic_DNA"/>
</dbReference>
<dbReference type="Gene3D" id="1.20.120.450">
    <property type="entry name" value="dinb family like domain"/>
    <property type="match status" value="1"/>
</dbReference>
<evidence type="ECO:0000259" key="1">
    <source>
        <dbReference type="Pfam" id="PF12867"/>
    </source>
</evidence>
<dbReference type="AlphaFoldDB" id="A0A940NH22"/>
<sequence length="170" mass="19654">MNTLANDKLIETRNHLLNEINLLSYDEFNKKPNSNEWSIAQICHHLYLVESKFTQAIEYGLKKIDGHETERKNIYVVSDKTVKLNAPDMVKPDVEPFEVQKIIELLSNSRNSLMTVLSNVEDSSVLSEKSAKHPFFGELPIDQWIDLVSIHEQRHIEQIKDIKLRIATSN</sequence>
<dbReference type="InterPro" id="IPR034660">
    <property type="entry name" value="DinB/YfiT-like"/>
</dbReference>
<evidence type="ECO:0000313" key="2">
    <source>
        <dbReference type="EMBL" id="MBP0725274.1"/>
    </source>
</evidence>
<dbReference type="Pfam" id="PF12867">
    <property type="entry name" value="DinB_2"/>
    <property type="match status" value="1"/>
</dbReference>
<dbReference type="RefSeq" id="WP_209404671.1">
    <property type="nucleotide sequence ID" value="NZ_JAGIYQ010000005.1"/>
</dbReference>